<evidence type="ECO:0000313" key="3">
    <source>
        <dbReference type="EMBL" id="MBE2998608.1"/>
    </source>
</evidence>
<dbReference type="PANTHER" id="PTHR39338">
    <property type="entry name" value="BLL5662 PROTEIN-RELATED"/>
    <property type="match status" value="1"/>
</dbReference>
<dbReference type="SUPFAM" id="SSF53300">
    <property type="entry name" value="vWA-like"/>
    <property type="match status" value="1"/>
</dbReference>
<accession>A0ABR9P449</accession>
<reference evidence="3 4" key="1">
    <citation type="submission" date="2020-09" db="EMBL/GenBank/DDBJ databases">
        <title>Diversity and distribution of actinomycetes associated with coral in the coast of Hainan.</title>
        <authorList>
            <person name="Li F."/>
        </authorList>
    </citation>
    <scope>NUCLEOTIDE SEQUENCE [LARGE SCALE GENOMIC DNA]</scope>
    <source>
        <strain evidence="3 4">HNM0947</strain>
    </source>
</reference>
<dbReference type="InterPro" id="IPR002035">
    <property type="entry name" value="VWF_A"/>
</dbReference>
<evidence type="ECO:0000256" key="1">
    <source>
        <dbReference type="SAM" id="MobiDB-lite"/>
    </source>
</evidence>
<feature type="region of interest" description="Disordered" evidence="1">
    <location>
        <begin position="37"/>
        <end position="62"/>
    </location>
</feature>
<sequence>MDRAAFAAALTEKLRRRGVRVDLSAAATLTRALAAGNAEVPGTPAHPSVPASPTTPGTPRTSGHLYWITRICLVRRSEDLPAFDAVFAEVFGEAVPADGPRNPPSSVRTRSRPDGVSEGTGGGTTGEPGAGDAGHGRPVRGRGRAPLPWATPAPHGPPSPARVALSATEQETLAQEPFETLSDAQTAQLGTWLAGAVPHLPRRRARRRRPGRGGARVDLRATLARARRTGWEPWELARQKRVRRPRRVVVLCDVSESVRTQSAAHMHLMRALVRSPARAEAFAFATRPTRLTPVLAHGDADAALERASEAVTDRFGGTRIAGSVRELLASRHGAALRGAVVLVLSDGWDAGPPEDTAAAMARLRRRAHRVVWANPRAAARGFEPRTGGMAAALPHCDVFLPAHTFAALREVVAAVADLRRPPGAPRP</sequence>
<dbReference type="Gene3D" id="3.40.50.410">
    <property type="entry name" value="von Willebrand factor, type A domain"/>
    <property type="match status" value="1"/>
</dbReference>
<dbReference type="PANTHER" id="PTHR39338:SF6">
    <property type="entry name" value="BLL5662 PROTEIN"/>
    <property type="match status" value="1"/>
</dbReference>
<feature type="compositionally biased region" description="Low complexity" evidence="1">
    <location>
        <begin position="51"/>
        <end position="62"/>
    </location>
</feature>
<feature type="compositionally biased region" description="Gly residues" evidence="1">
    <location>
        <begin position="118"/>
        <end position="133"/>
    </location>
</feature>
<dbReference type="EMBL" id="JADBGI010000005">
    <property type="protein sequence ID" value="MBE2998608.1"/>
    <property type="molecule type" value="Genomic_DNA"/>
</dbReference>
<dbReference type="Proteomes" id="UP000806528">
    <property type="component" value="Unassembled WGS sequence"/>
</dbReference>
<proteinExistence type="predicted"/>
<comment type="caution">
    <text evidence="3">The sequence shown here is derived from an EMBL/GenBank/DDBJ whole genome shotgun (WGS) entry which is preliminary data.</text>
</comment>
<evidence type="ECO:0000259" key="2">
    <source>
        <dbReference type="SMART" id="SM00327"/>
    </source>
</evidence>
<keyword evidence="4" id="KW-1185">Reference proteome</keyword>
<name>A0ABR9P449_9ACTN</name>
<protein>
    <submittedName>
        <fullName evidence="3">VWA domain-containing protein</fullName>
    </submittedName>
</protein>
<dbReference type="PIRSF" id="PIRSF010256">
    <property type="entry name" value="CoxE_vWa"/>
    <property type="match status" value="1"/>
</dbReference>
<feature type="compositionally biased region" description="Pro residues" evidence="1">
    <location>
        <begin position="149"/>
        <end position="160"/>
    </location>
</feature>
<gene>
    <name evidence="3" type="ORF">IDM40_07810</name>
</gene>
<dbReference type="SMART" id="SM00327">
    <property type="entry name" value="VWA"/>
    <property type="match status" value="1"/>
</dbReference>
<dbReference type="InterPro" id="IPR008912">
    <property type="entry name" value="Uncharacterised_CoxE"/>
</dbReference>
<dbReference type="InterPro" id="IPR036465">
    <property type="entry name" value="vWFA_dom_sf"/>
</dbReference>
<feature type="domain" description="VWFA" evidence="2">
    <location>
        <begin position="245"/>
        <end position="420"/>
    </location>
</feature>
<organism evidence="3 4">
    <name type="scientific">Nocardiopsis coralli</name>
    <dbReference type="NCBI Taxonomy" id="2772213"/>
    <lineage>
        <taxon>Bacteria</taxon>
        <taxon>Bacillati</taxon>
        <taxon>Actinomycetota</taxon>
        <taxon>Actinomycetes</taxon>
        <taxon>Streptosporangiales</taxon>
        <taxon>Nocardiopsidaceae</taxon>
        <taxon>Nocardiopsis</taxon>
    </lineage>
</organism>
<dbReference type="Pfam" id="PF05762">
    <property type="entry name" value="VWA_CoxE"/>
    <property type="match status" value="1"/>
</dbReference>
<dbReference type="InterPro" id="IPR011195">
    <property type="entry name" value="UCP010256"/>
</dbReference>
<feature type="region of interest" description="Disordered" evidence="1">
    <location>
        <begin position="95"/>
        <end position="166"/>
    </location>
</feature>
<evidence type="ECO:0000313" key="4">
    <source>
        <dbReference type="Proteomes" id="UP000806528"/>
    </source>
</evidence>